<evidence type="ECO:0000256" key="6">
    <source>
        <dbReference type="SAM" id="MobiDB-lite"/>
    </source>
</evidence>
<evidence type="ECO:0000313" key="9">
    <source>
        <dbReference type="Proteomes" id="UP000716004"/>
    </source>
</evidence>
<dbReference type="HAMAP" id="MF_00171">
    <property type="entry name" value="TruA"/>
    <property type="match status" value="1"/>
</dbReference>
<protein>
    <recommendedName>
        <fullName evidence="4">tRNA pseudouridine synthase A</fullName>
        <ecNumber evidence="4">5.4.99.12</ecNumber>
    </recommendedName>
    <alternativeName>
        <fullName evidence="4">tRNA pseudouridine(38-40) synthase</fullName>
    </alternativeName>
    <alternativeName>
        <fullName evidence="4">tRNA pseudouridylate synthase I</fullName>
    </alternativeName>
    <alternativeName>
        <fullName evidence="4">tRNA-uridine isomerase I</fullName>
    </alternativeName>
</protein>
<dbReference type="GO" id="GO:0160147">
    <property type="term" value="F:tRNA pseudouridine(38-40) synthase activity"/>
    <property type="evidence" value="ECO:0007669"/>
    <property type="project" value="UniProtKB-EC"/>
</dbReference>
<evidence type="ECO:0000259" key="7">
    <source>
        <dbReference type="Pfam" id="PF01416"/>
    </source>
</evidence>
<dbReference type="InterPro" id="IPR020103">
    <property type="entry name" value="PsdUridine_synth_cat_dom_sf"/>
</dbReference>
<comment type="caution">
    <text evidence="4">Lacks conserved residue(s) required for the propagation of feature annotation.</text>
</comment>
<accession>A0A8J8CGC4</accession>
<sequence length="293" mass="32485">MPGVKGSGTVMRRIALKFGYDGSSFNGYQRQPERRTVEGEIIETLEAVGAIEDPESSAFQSGSRTDAGVHALANAVAFNTDFGSADLLSALNAKCRHILFHSYLEVPATFNPRKAVMRHYRYLLRGRYDRGKLESALKLFVGTRDFSNFAKSGPGGRFRSIERVGISEISGWTAIDLHGRSFLHNMVRRIVSAAVLAAEGKITEGDIESALSGGPAKSFGLARPEFLILMDIDYGMRFRRVPLTAGTLDLWKKRLYTMMAVEYLYREMLGAEDEDESDSTHRNARNREDNGGS</sequence>
<feature type="active site" description="Nucleophile" evidence="4">
    <location>
        <position position="66"/>
    </location>
</feature>
<dbReference type="EC" id="5.4.99.12" evidence="4"/>
<dbReference type="PANTHER" id="PTHR11142:SF0">
    <property type="entry name" value="TRNA PSEUDOURIDINE SYNTHASE-LIKE 1"/>
    <property type="match status" value="1"/>
</dbReference>
<dbReference type="GO" id="GO:0031119">
    <property type="term" value="P:tRNA pseudouridine synthesis"/>
    <property type="evidence" value="ECO:0007669"/>
    <property type="project" value="UniProtKB-UniRule"/>
</dbReference>
<feature type="domain" description="Pseudouridine synthase I TruA alpha/beta" evidence="7">
    <location>
        <begin position="136"/>
        <end position="234"/>
    </location>
</feature>
<dbReference type="Proteomes" id="UP000716004">
    <property type="component" value="Unassembled WGS sequence"/>
</dbReference>
<dbReference type="Gene3D" id="3.30.70.660">
    <property type="entry name" value="Pseudouridine synthase I, catalytic domain, C-terminal subdomain"/>
    <property type="match status" value="1"/>
</dbReference>
<evidence type="ECO:0000256" key="3">
    <source>
        <dbReference type="ARBA" id="ARBA00023235"/>
    </source>
</evidence>
<dbReference type="EMBL" id="JAGVSJ010000029">
    <property type="protein sequence ID" value="MBX8632472.1"/>
    <property type="molecule type" value="Genomic_DNA"/>
</dbReference>
<comment type="catalytic activity">
    <reaction evidence="4 5">
        <text>uridine(38/39/40) in tRNA = pseudouridine(38/39/40) in tRNA</text>
        <dbReference type="Rhea" id="RHEA:22376"/>
        <dbReference type="Rhea" id="RHEA-COMP:10085"/>
        <dbReference type="Rhea" id="RHEA-COMP:10087"/>
        <dbReference type="ChEBI" id="CHEBI:65314"/>
        <dbReference type="ChEBI" id="CHEBI:65315"/>
        <dbReference type="EC" id="5.4.99.12"/>
    </reaction>
</comment>
<organism evidence="8 9">
    <name type="scientific">Candidatus Sysuiplasma superficiale</name>
    <dbReference type="NCBI Taxonomy" id="2823368"/>
    <lineage>
        <taxon>Archaea</taxon>
        <taxon>Methanobacteriati</taxon>
        <taxon>Thermoplasmatota</taxon>
        <taxon>Thermoplasmata</taxon>
        <taxon>Candidatus Sysuiplasmatales</taxon>
        <taxon>Candidatus Sysuiplasmataceae</taxon>
        <taxon>Candidatus Sysuiplasma</taxon>
    </lineage>
</organism>
<comment type="caution">
    <text evidence="8">The sequence shown here is derived from an EMBL/GenBank/DDBJ whole genome shotgun (WGS) entry which is preliminary data.</text>
</comment>
<feature type="compositionally biased region" description="Basic and acidic residues" evidence="6">
    <location>
        <begin position="278"/>
        <end position="293"/>
    </location>
</feature>
<dbReference type="AlphaFoldDB" id="A0A8J8CGC4"/>
<comment type="function">
    <text evidence="4">Formation of pseudouridine at positions 38, 39 and 40 in the anticodon stem and loop of transfer RNAs.</text>
</comment>
<keyword evidence="3 4" id="KW-0413">Isomerase</keyword>
<evidence type="ECO:0000256" key="4">
    <source>
        <dbReference type="HAMAP-Rule" id="MF_00171"/>
    </source>
</evidence>
<dbReference type="InterPro" id="IPR020097">
    <property type="entry name" value="PsdUridine_synth_TruA_a/b_dom"/>
</dbReference>
<name>A0A8J8CGC4_9ARCH</name>
<feature type="region of interest" description="Disordered" evidence="6">
    <location>
        <begin position="274"/>
        <end position="293"/>
    </location>
</feature>
<evidence type="ECO:0000313" key="8">
    <source>
        <dbReference type="EMBL" id="MBX8632472.1"/>
    </source>
</evidence>
<feature type="binding site" evidence="4">
    <location>
        <position position="120"/>
    </location>
    <ligand>
        <name>substrate</name>
    </ligand>
</feature>
<comment type="similarity">
    <text evidence="1 4 5">Belongs to the tRNA pseudouridine synthase TruA family.</text>
</comment>
<evidence type="ECO:0000256" key="2">
    <source>
        <dbReference type="ARBA" id="ARBA00022694"/>
    </source>
</evidence>
<dbReference type="Pfam" id="PF01416">
    <property type="entry name" value="PseudoU_synth_1"/>
    <property type="match status" value="1"/>
</dbReference>
<dbReference type="GO" id="GO:0003723">
    <property type="term" value="F:RNA binding"/>
    <property type="evidence" value="ECO:0007669"/>
    <property type="project" value="InterPro"/>
</dbReference>
<gene>
    <name evidence="4 8" type="primary">truA</name>
    <name evidence="8" type="ORF">J9259_08180</name>
</gene>
<evidence type="ECO:0000256" key="5">
    <source>
        <dbReference type="RuleBase" id="RU003792"/>
    </source>
</evidence>
<evidence type="ECO:0000256" key="1">
    <source>
        <dbReference type="ARBA" id="ARBA00009375"/>
    </source>
</evidence>
<dbReference type="PANTHER" id="PTHR11142">
    <property type="entry name" value="PSEUDOURIDYLATE SYNTHASE"/>
    <property type="match status" value="1"/>
</dbReference>
<dbReference type="NCBIfam" id="TIGR00071">
    <property type="entry name" value="hisT_truA"/>
    <property type="match status" value="1"/>
</dbReference>
<reference evidence="8" key="1">
    <citation type="submission" date="2021-04" db="EMBL/GenBank/DDBJ databases">
        <title>Genomic insights into ecological role and evolution of a novel Thermoplasmata order Candidatus Sysuiplasmatales.</title>
        <authorList>
            <person name="Yuan Y."/>
        </authorList>
    </citation>
    <scope>NUCLEOTIDE SEQUENCE</scope>
    <source>
        <strain evidence="8">YP2-bin.285</strain>
    </source>
</reference>
<keyword evidence="2 4" id="KW-0819">tRNA processing</keyword>
<dbReference type="InterPro" id="IPR001406">
    <property type="entry name" value="PsdUridine_synth_TruA"/>
</dbReference>
<dbReference type="InterPro" id="IPR020095">
    <property type="entry name" value="PsdUridine_synth_TruA_C"/>
</dbReference>
<dbReference type="SUPFAM" id="SSF55120">
    <property type="entry name" value="Pseudouridine synthase"/>
    <property type="match status" value="1"/>
</dbReference>
<proteinExistence type="inferred from homology"/>